<dbReference type="EMBL" id="JAHKKG010000011">
    <property type="protein sequence ID" value="MBU2668277.1"/>
    <property type="molecule type" value="Genomic_DNA"/>
</dbReference>
<feature type="coiled-coil region" evidence="1">
    <location>
        <begin position="40"/>
        <end position="74"/>
    </location>
</feature>
<evidence type="ECO:0008006" key="4">
    <source>
        <dbReference type="Google" id="ProtNLM"/>
    </source>
</evidence>
<reference evidence="2 3" key="1">
    <citation type="submission" date="2021-06" db="EMBL/GenBank/DDBJ databases">
        <title>Actinoplanes lichenicola sp. nov., and Actinoplanes ovalisporus sp. nov., isolated from lichen in Thailand.</title>
        <authorList>
            <person name="Saeng-In P."/>
            <person name="Kanchanasin P."/>
            <person name="Yuki M."/>
            <person name="Kudo T."/>
            <person name="Ohkuma M."/>
            <person name="Phongsopitanun W."/>
            <person name="Tanasupawat S."/>
        </authorList>
    </citation>
    <scope>NUCLEOTIDE SEQUENCE [LARGE SCALE GENOMIC DNA]</scope>
    <source>
        <strain evidence="2 3">NBRC 110975</strain>
    </source>
</reference>
<keyword evidence="1" id="KW-0175">Coiled coil</keyword>
<comment type="caution">
    <text evidence="2">The sequence shown here is derived from an EMBL/GenBank/DDBJ whole genome shotgun (WGS) entry which is preliminary data.</text>
</comment>
<evidence type="ECO:0000313" key="3">
    <source>
        <dbReference type="Proteomes" id="UP001519654"/>
    </source>
</evidence>
<name>A0ABS5YXV5_9ACTN</name>
<accession>A0ABS5YXV5</accession>
<protein>
    <recommendedName>
        <fullName evidence="4">Secreted protein</fullName>
    </recommendedName>
</protein>
<gene>
    <name evidence="2" type="ORF">KOI35_32670</name>
</gene>
<organism evidence="2 3">
    <name type="scientific">Paractinoplanes bogorensis</name>
    <dbReference type="NCBI Taxonomy" id="1610840"/>
    <lineage>
        <taxon>Bacteria</taxon>
        <taxon>Bacillati</taxon>
        <taxon>Actinomycetota</taxon>
        <taxon>Actinomycetes</taxon>
        <taxon>Micromonosporales</taxon>
        <taxon>Micromonosporaceae</taxon>
        <taxon>Paractinoplanes</taxon>
    </lineage>
</organism>
<proteinExistence type="predicted"/>
<keyword evidence="3" id="KW-1185">Reference proteome</keyword>
<dbReference type="RefSeq" id="WP_215792543.1">
    <property type="nucleotide sequence ID" value="NZ_JAHKKG010000011.1"/>
</dbReference>
<evidence type="ECO:0000313" key="2">
    <source>
        <dbReference type="EMBL" id="MBU2668277.1"/>
    </source>
</evidence>
<dbReference type="Proteomes" id="UP001519654">
    <property type="component" value="Unassembled WGS sequence"/>
</dbReference>
<sequence>MVVLLSIFLLGGALLAPLGMLARRQHDRAGETAPVLAEPIEDLAAEAEAVGTAAQRAQQEADEVRHRADVAEWTRDQAEYRYREAQYGPRPDGQEPSRLVERAALDAYGRGELSASQLDAIWQQVPGADIDVRDDAVRNARQLYERAVADAANARQQAYVAGVAAEVLAEEQRAAAGELSAARQSAGAGLPSLFAP</sequence>
<evidence type="ECO:0000256" key="1">
    <source>
        <dbReference type="SAM" id="Coils"/>
    </source>
</evidence>